<reference evidence="2 3" key="1">
    <citation type="journal article" date="2018" name="Mol. Biol. Evol.">
        <title>Analysis of the draft genome of the red seaweed Gracilariopsis chorda provides insights into genome size evolution in Rhodophyta.</title>
        <authorList>
            <person name="Lee J."/>
            <person name="Yang E.C."/>
            <person name="Graf L."/>
            <person name="Yang J.H."/>
            <person name="Qiu H."/>
            <person name="Zel Zion U."/>
            <person name="Chan C.X."/>
            <person name="Stephens T.G."/>
            <person name="Weber A.P.M."/>
            <person name="Boo G.H."/>
            <person name="Boo S.M."/>
            <person name="Kim K.M."/>
            <person name="Shin Y."/>
            <person name="Jung M."/>
            <person name="Lee S.J."/>
            <person name="Yim H.S."/>
            <person name="Lee J.H."/>
            <person name="Bhattacharya D."/>
            <person name="Yoon H.S."/>
        </authorList>
    </citation>
    <scope>NUCLEOTIDE SEQUENCE [LARGE SCALE GENOMIC DNA]</scope>
    <source>
        <strain evidence="2 3">SKKU-2015</strain>
        <tissue evidence="2">Whole body</tissue>
    </source>
</reference>
<dbReference type="Proteomes" id="UP000247409">
    <property type="component" value="Unassembled WGS sequence"/>
</dbReference>
<evidence type="ECO:0000256" key="1">
    <source>
        <dbReference type="SAM" id="MobiDB-lite"/>
    </source>
</evidence>
<gene>
    <name evidence="2" type="ORF">BWQ96_00562</name>
</gene>
<feature type="compositionally biased region" description="Polar residues" evidence="1">
    <location>
        <begin position="1"/>
        <end position="24"/>
    </location>
</feature>
<sequence>MSANMASGPQVGQTRPSQPLSSSEPPKKKHRAAHLMPKLSADDFTIKAIEDVIKIGRRTKARGPPKPGNEAQALSSLLRRMTAWAKQVAPQYSLPEFMFASQAIGTNRSLRPILANFRLAELREVNAEVGAKTGAEQAEAQSEEHDQTGAQTDGQIVADVPPPGFESTTWNDEPNDGWEDDDALVAQLEMDIVNKETTSAPRKLHVPLNEHEPANPVLQSNDSSKQLEASRENQRNESEREAASSTHEKEKTRAEGSTQMQAEGTSNQTENEQEAVSKPRPDINDGTVRELPSSLDKDTIVIQAKEKENASARTEQKHEKTPAEESRALADSTTVDRKGEVSSYKTEVVSSSATEN</sequence>
<name>A0A2V3J5N0_9FLOR</name>
<proteinExistence type="predicted"/>
<feature type="compositionally biased region" description="Basic and acidic residues" evidence="1">
    <location>
        <begin position="295"/>
        <end position="340"/>
    </location>
</feature>
<organism evidence="2 3">
    <name type="scientific">Gracilariopsis chorda</name>
    <dbReference type="NCBI Taxonomy" id="448386"/>
    <lineage>
        <taxon>Eukaryota</taxon>
        <taxon>Rhodophyta</taxon>
        <taxon>Florideophyceae</taxon>
        <taxon>Rhodymeniophycidae</taxon>
        <taxon>Gracilariales</taxon>
        <taxon>Gracilariaceae</taxon>
        <taxon>Gracilariopsis</taxon>
    </lineage>
</organism>
<protein>
    <submittedName>
        <fullName evidence="2">Uncharacterized protein</fullName>
    </submittedName>
</protein>
<keyword evidence="3" id="KW-1185">Reference proteome</keyword>
<feature type="region of interest" description="Disordered" evidence="1">
    <location>
        <begin position="131"/>
        <end position="179"/>
    </location>
</feature>
<feature type="compositionally biased region" description="Polar residues" evidence="1">
    <location>
        <begin position="255"/>
        <end position="270"/>
    </location>
</feature>
<comment type="caution">
    <text evidence="2">The sequence shown here is derived from an EMBL/GenBank/DDBJ whole genome shotgun (WGS) entry which is preliminary data.</text>
</comment>
<evidence type="ECO:0000313" key="2">
    <source>
        <dbReference type="EMBL" id="PXF49684.1"/>
    </source>
</evidence>
<feature type="compositionally biased region" description="Basic and acidic residues" evidence="1">
    <location>
        <begin position="228"/>
        <end position="254"/>
    </location>
</feature>
<feature type="compositionally biased region" description="Polar residues" evidence="1">
    <location>
        <begin position="343"/>
        <end position="356"/>
    </location>
</feature>
<dbReference type="AlphaFoldDB" id="A0A2V3J5N0"/>
<accession>A0A2V3J5N0</accession>
<feature type="compositionally biased region" description="Polar residues" evidence="1">
    <location>
        <begin position="217"/>
        <end position="227"/>
    </location>
</feature>
<feature type="region of interest" description="Disordered" evidence="1">
    <location>
        <begin position="1"/>
        <end position="37"/>
    </location>
</feature>
<evidence type="ECO:0000313" key="3">
    <source>
        <dbReference type="Proteomes" id="UP000247409"/>
    </source>
</evidence>
<dbReference type="EMBL" id="NBIV01000003">
    <property type="protein sequence ID" value="PXF49684.1"/>
    <property type="molecule type" value="Genomic_DNA"/>
</dbReference>
<dbReference type="OrthoDB" id="10568053at2759"/>
<feature type="region of interest" description="Disordered" evidence="1">
    <location>
        <begin position="198"/>
        <end position="356"/>
    </location>
</feature>